<gene>
    <name evidence="1" type="ORF">WJM97_04120</name>
</gene>
<proteinExistence type="predicted"/>
<dbReference type="EMBL" id="CP150886">
    <property type="protein sequence ID" value="WZB88875.1"/>
    <property type="molecule type" value="Genomic_DNA"/>
</dbReference>
<organism evidence="1 2">
    <name type="scientific">Okeanomitos corallinicola TIOX110</name>
    <dbReference type="NCBI Taxonomy" id="3133117"/>
    <lineage>
        <taxon>Bacteria</taxon>
        <taxon>Bacillati</taxon>
        <taxon>Cyanobacteriota</taxon>
        <taxon>Cyanophyceae</taxon>
        <taxon>Nostocales</taxon>
        <taxon>Aphanizomenonaceae</taxon>
        <taxon>Okeanomitos</taxon>
    </lineage>
</organism>
<dbReference type="RefSeq" id="WP_353931780.1">
    <property type="nucleotide sequence ID" value="NZ_CP150886.1"/>
</dbReference>
<keyword evidence="2" id="KW-1185">Reference proteome</keyword>
<reference evidence="1 2" key="1">
    <citation type="submission" date="2024-04" db="EMBL/GenBank/DDBJ databases">
        <title>Okeanomitos corallinicola gen. &amp; sp. nov. (Nostocales, Cyanobacteria), a new toxic marine heterocyst-forming cyanobacterium from a coral reef.</title>
        <authorList>
            <person name="Li H."/>
            <person name="Li R."/>
            <person name="Kang J."/>
            <person name="Hii K.S."/>
            <person name="Mohamed H.F."/>
            <person name="Xu X."/>
            <person name="Luo Z."/>
        </authorList>
    </citation>
    <scope>NUCLEOTIDE SEQUENCE [LARGE SCALE GENOMIC DNA]</scope>
    <source>
        <strain evidence="1 2">TIOX110</strain>
    </source>
</reference>
<evidence type="ECO:0000313" key="2">
    <source>
        <dbReference type="Proteomes" id="UP001483337"/>
    </source>
</evidence>
<dbReference type="Proteomes" id="UP001483337">
    <property type="component" value="Chromosome"/>
</dbReference>
<protein>
    <submittedName>
        <fullName evidence="1">Uncharacterized protein</fullName>
    </submittedName>
</protein>
<name>A0ABZ2UX20_9CYAN</name>
<accession>A0ABZ2UX20</accession>
<sequence>MTDPITAITANAIANLAFQEFIKSGSGELAKKFTTDAIAKMNELRKTILNKLQGISPKVDEALTKAKTGLILNR</sequence>
<evidence type="ECO:0000313" key="1">
    <source>
        <dbReference type="EMBL" id="WZB88875.1"/>
    </source>
</evidence>